<dbReference type="InterPro" id="IPR002641">
    <property type="entry name" value="PNPLA_dom"/>
</dbReference>
<feature type="active site" description="Proton acceptor" evidence="4">
    <location>
        <position position="319"/>
    </location>
</feature>
<dbReference type="PROSITE" id="PS51635">
    <property type="entry name" value="PNPLA"/>
    <property type="match status" value="1"/>
</dbReference>
<evidence type="ECO:0000313" key="6">
    <source>
        <dbReference type="EMBL" id="PTQ87884.1"/>
    </source>
</evidence>
<dbReference type="Proteomes" id="UP000244223">
    <property type="component" value="Unassembled WGS sequence"/>
</dbReference>
<dbReference type="GO" id="GO:0004806">
    <property type="term" value="F:triacylglycerol lipase activity"/>
    <property type="evidence" value="ECO:0007669"/>
    <property type="project" value="InterPro"/>
</dbReference>
<dbReference type="Gene3D" id="3.40.1090.10">
    <property type="entry name" value="Cytosolic phospholipase A2 catalytic domain"/>
    <property type="match status" value="2"/>
</dbReference>
<comment type="caution">
    <text evidence="4">Lacks conserved residue(s) required for the propagation of feature annotation.</text>
</comment>
<dbReference type="EMBL" id="QAON01000016">
    <property type="protein sequence ID" value="PTQ87884.1"/>
    <property type="molecule type" value="Genomic_DNA"/>
</dbReference>
<keyword evidence="2 4" id="KW-0442">Lipid degradation</keyword>
<comment type="caution">
    <text evidence="6">The sequence shown here is derived from an EMBL/GenBank/DDBJ whole genome shotgun (WGS) entry which is preliminary data.</text>
</comment>
<proteinExistence type="predicted"/>
<feature type="short sequence motif" description="GXSXG" evidence="4">
    <location>
        <begin position="178"/>
        <end position="182"/>
    </location>
</feature>
<evidence type="ECO:0000259" key="5">
    <source>
        <dbReference type="PROSITE" id="PS51635"/>
    </source>
</evidence>
<keyword evidence="1 4" id="KW-0378">Hydrolase</keyword>
<dbReference type="OrthoDB" id="9770965at2"/>
<feature type="active site" description="Nucleophile" evidence="4">
    <location>
        <position position="180"/>
    </location>
</feature>
<evidence type="ECO:0000313" key="7">
    <source>
        <dbReference type="Proteomes" id="UP000244223"/>
    </source>
</evidence>
<evidence type="ECO:0000256" key="4">
    <source>
        <dbReference type="PROSITE-ProRule" id="PRU01161"/>
    </source>
</evidence>
<dbReference type="Pfam" id="PF01734">
    <property type="entry name" value="Patatin"/>
    <property type="match status" value="1"/>
</dbReference>
<sequence length="509" mass="58847">MLLTNKVSLLRQALDEANSYAEWKEIALELDAVSGLDLWKLDNASEHYNHELIRDRLMQLRQLIRQKDNRQLMRALREGLYHDIGNIGNPLLYTYAHVGTKRLIEDYIEQVCVALNYLCDTELEFLSLEQKHRFFEDTFHSYGQPALMLSGGATLGLFHVGVCKALHEQNLLPKVISGSSAGSLVTGMLGTHTDEELVKMYDGDGFYHHAWTWKRLRDGILGQGFADQRQLESFVRNNIGEYTFEEAFAKTGRHINVTVSPLQAHKARLMNELTSPYLLVWSAALASCAVPVLFPAVTLTTKNHHGEYHPYMPSERWVDGSVRSDLPRQRLARLFNVNYFIASQVNPHIVPFMQSDKERLQKGKLSSWPKRIVRSQLQMVGMGVFDFMRERTSIETLRQLMDHGYGIIGQRYYGDVTIVAKYTWRHYACMLQNPTDEMLMWFRIQGERITWPKIAMIQTHARIGQTLDQCLHRLNQQRQQLDEQRRANVIHLQTRKRHTAQIGQIANLD</sequence>
<dbReference type="RefSeq" id="WP_107866649.1">
    <property type="nucleotide sequence ID" value="NZ_QAON01000016.1"/>
</dbReference>
<dbReference type="CDD" id="cd07206">
    <property type="entry name" value="Pat_TGL3-4-5_SDP1"/>
    <property type="match status" value="1"/>
</dbReference>
<dbReference type="PANTHER" id="PTHR14226:SF10">
    <property type="entry name" value="TRIACYLGLYCEROL LIPASE 4-RELATED"/>
    <property type="match status" value="1"/>
</dbReference>
<evidence type="ECO:0000256" key="2">
    <source>
        <dbReference type="ARBA" id="ARBA00022963"/>
    </source>
</evidence>
<name>A0A2T5IVH3_9GAMM</name>
<dbReference type="InterPro" id="IPR050301">
    <property type="entry name" value="NTE"/>
</dbReference>
<evidence type="ECO:0000256" key="1">
    <source>
        <dbReference type="ARBA" id="ARBA00022801"/>
    </source>
</evidence>
<dbReference type="AlphaFoldDB" id="A0A2T5IVH3"/>
<dbReference type="InterPro" id="IPR021771">
    <property type="entry name" value="Triacylglycerol_lipase_N"/>
</dbReference>
<dbReference type="InterPro" id="IPR016035">
    <property type="entry name" value="Acyl_Trfase/lysoPLipase"/>
</dbReference>
<evidence type="ECO:0000256" key="3">
    <source>
        <dbReference type="ARBA" id="ARBA00023098"/>
    </source>
</evidence>
<keyword evidence="7" id="KW-1185">Reference proteome</keyword>
<feature type="domain" description="PNPLA" evidence="5">
    <location>
        <begin position="147"/>
        <end position="332"/>
    </location>
</feature>
<gene>
    <name evidence="6" type="ORF">C8N29_11650</name>
</gene>
<accession>A0A2T5IVH3</accession>
<keyword evidence="3 4" id="KW-0443">Lipid metabolism</keyword>
<organism evidence="6 7">
    <name type="scientific">Agitococcus lubricus</name>
    <dbReference type="NCBI Taxonomy" id="1077255"/>
    <lineage>
        <taxon>Bacteria</taxon>
        <taxon>Pseudomonadati</taxon>
        <taxon>Pseudomonadota</taxon>
        <taxon>Gammaproteobacteria</taxon>
        <taxon>Moraxellales</taxon>
        <taxon>Moraxellaceae</taxon>
        <taxon>Agitococcus</taxon>
    </lineage>
</organism>
<dbReference type="PANTHER" id="PTHR14226">
    <property type="entry name" value="NEUROPATHY TARGET ESTERASE/SWISS CHEESE D.MELANOGASTER"/>
    <property type="match status" value="1"/>
</dbReference>
<dbReference type="SUPFAM" id="SSF52151">
    <property type="entry name" value="FabD/lysophospholipase-like"/>
    <property type="match status" value="1"/>
</dbReference>
<dbReference type="GO" id="GO:0016042">
    <property type="term" value="P:lipid catabolic process"/>
    <property type="evidence" value="ECO:0007669"/>
    <property type="project" value="UniProtKB-UniRule"/>
</dbReference>
<reference evidence="6 7" key="1">
    <citation type="submission" date="2018-04" db="EMBL/GenBank/DDBJ databases">
        <title>Genomic Encyclopedia of Archaeal and Bacterial Type Strains, Phase II (KMG-II): from individual species to whole genera.</title>
        <authorList>
            <person name="Goeker M."/>
        </authorList>
    </citation>
    <scope>NUCLEOTIDE SEQUENCE [LARGE SCALE GENOMIC DNA]</scope>
    <source>
        <strain evidence="6 7">DSM 5822</strain>
    </source>
</reference>
<dbReference type="Pfam" id="PF11815">
    <property type="entry name" value="DUF3336"/>
    <property type="match status" value="1"/>
</dbReference>
<protein>
    <submittedName>
        <fullName evidence="6">NTE family protein</fullName>
    </submittedName>
</protein>